<dbReference type="EMBL" id="JBDKXB010000001">
    <property type="protein sequence ID" value="MEY6430786.1"/>
    <property type="molecule type" value="Genomic_DNA"/>
</dbReference>
<evidence type="ECO:0000256" key="1">
    <source>
        <dbReference type="SAM" id="Phobius"/>
    </source>
</evidence>
<gene>
    <name evidence="2" type="ORF">ABC977_00005</name>
</gene>
<name>A0ABV4B994_9GAMM</name>
<proteinExistence type="predicted"/>
<keyword evidence="3" id="KW-1185">Reference proteome</keyword>
<feature type="transmembrane region" description="Helical" evidence="1">
    <location>
        <begin position="28"/>
        <end position="48"/>
    </location>
</feature>
<dbReference type="Pfam" id="PF03729">
    <property type="entry name" value="DUF308"/>
    <property type="match status" value="2"/>
</dbReference>
<reference evidence="2 3" key="1">
    <citation type="submission" date="2024-05" db="EMBL/GenBank/DDBJ databases">
        <title>Genome Sequence and Characterization of the New Strain Purple Sulfur Bacterium of Genus Thioalkalicoccus.</title>
        <authorList>
            <person name="Bryantseva I.A."/>
            <person name="Kyndt J.A."/>
            <person name="Imhoff J.F."/>
        </authorList>
    </citation>
    <scope>NUCLEOTIDE SEQUENCE [LARGE SCALE GENOMIC DNA]</scope>
    <source>
        <strain evidence="2 3">Um2</strain>
    </source>
</reference>
<evidence type="ECO:0000313" key="3">
    <source>
        <dbReference type="Proteomes" id="UP001564408"/>
    </source>
</evidence>
<keyword evidence="1" id="KW-0472">Membrane</keyword>
<dbReference type="PANTHER" id="PTHR34989:SF1">
    <property type="entry name" value="PROTEIN HDED"/>
    <property type="match status" value="1"/>
</dbReference>
<dbReference type="RefSeq" id="WP_369665174.1">
    <property type="nucleotide sequence ID" value="NZ_JBDKXB010000001.1"/>
</dbReference>
<sequence length="164" mass="17005">MNSTKLLGIVSILLGVAAILLPYLFGTVAVMALGGLMLAGGVVALLFVSDIRKQGIAVSVFGPWAQIVVGAVVLLWPELALWLVAVLLGGGLILSGVTGLTALRDADLINPPLLRKLGLWASIVLGALLIMTGAFGSAVLLSLLLGIALINVGFHQWREADYVL</sequence>
<dbReference type="Proteomes" id="UP001564408">
    <property type="component" value="Unassembled WGS sequence"/>
</dbReference>
<evidence type="ECO:0000313" key="2">
    <source>
        <dbReference type="EMBL" id="MEY6430786.1"/>
    </source>
</evidence>
<organism evidence="2 3">
    <name type="scientific">Thioalkalicoccus limnaeus</name>
    <dbReference type="NCBI Taxonomy" id="120681"/>
    <lineage>
        <taxon>Bacteria</taxon>
        <taxon>Pseudomonadati</taxon>
        <taxon>Pseudomonadota</taxon>
        <taxon>Gammaproteobacteria</taxon>
        <taxon>Chromatiales</taxon>
        <taxon>Chromatiaceae</taxon>
        <taxon>Thioalkalicoccus</taxon>
    </lineage>
</organism>
<accession>A0ABV4B994</accession>
<protein>
    <submittedName>
        <fullName evidence="2">DUF308 domain-containing protein</fullName>
    </submittedName>
</protein>
<keyword evidence="1" id="KW-1133">Transmembrane helix</keyword>
<dbReference type="PANTHER" id="PTHR34989">
    <property type="entry name" value="PROTEIN HDED"/>
    <property type="match status" value="1"/>
</dbReference>
<keyword evidence="1" id="KW-0812">Transmembrane</keyword>
<comment type="caution">
    <text evidence="2">The sequence shown here is derived from an EMBL/GenBank/DDBJ whole genome shotgun (WGS) entry which is preliminary data.</text>
</comment>
<feature type="transmembrane region" description="Helical" evidence="1">
    <location>
        <begin position="82"/>
        <end position="103"/>
    </location>
</feature>
<feature type="transmembrane region" description="Helical" evidence="1">
    <location>
        <begin position="55"/>
        <end position="76"/>
    </location>
</feature>
<dbReference type="InterPro" id="IPR005325">
    <property type="entry name" value="DUF308_memb"/>
</dbReference>
<dbReference type="InterPro" id="IPR052712">
    <property type="entry name" value="Acid_resist_chaperone_HdeD"/>
</dbReference>
<feature type="transmembrane region" description="Helical" evidence="1">
    <location>
        <begin position="123"/>
        <end position="150"/>
    </location>
</feature>